<proteinExistence type="predicted"/>
<dbReference type="PROSITE" id="PS01187">
    <property type="entry name" value="EGF_CA"/>
    <property type="match status" value="1"/>
</dbReference>
<dbReference type="InterPro" id="IPR051586">
    <property type="entry name" value="PKC-binding_NELL"/>
</dbReference>
<comment type="caution">
    <text evidence="8">The sequence shown here is derived from an EMBL/GenBank/DDBJ whole genome shotgun (WGS) entry which is preliminary data.</text>
</comment>
<evidence type="ECO:0000256" key="2">
    <source>
        <dbReference type="ARBA" id="ARBA00022729"/>
    </source>
</evidence>
<dbReference type="Pfam" id="PF07645">
    <property type="entry name" value="EGF_CA"/>
    <property type="match status" value="1"/>
</dbReference>
<keyword evidence="9" id="KW-1185">Reference proteome</keyword>
<dbReference type="CDD" id="cd00054">
    <property type="entry name" value="EGF_CA"/>
    <property type="match status" value="1"/>
</dbReference>
<dbReference type="EMBL" id="CALNXJ010000029">
    <property type="protein sequence ID" value="CAH3135080.1"/>
    <property type="molecule type" value="Genomic_DNA"/>
</dbReference>
<protein>
    <recommendedName>
        <fullName evidence="7">EGF-like domain-containing protein</fullName>
    </recommendedName>
</protein>
<dbReference type="GO" id="GO:0005615">
    <property type="term" value="C:extracellular space"/>
    <property type="evidence" value="ECO:0007669"/>
    <property type="project" value="TreeGrafter"/>
</dbReference>
<feature type="non-terminal residue" evidence="8">
    <location>
        <position position="93"/>
    </location>
</feature>
<dbReference type="Proteomes" id="UP001159428">
    <property type="component" value="Unassembled WGS sequence"/>
</dbReference>
<dbReference type="GO" id="GO:0008201">
    <property type="term" value="F:heparin binding"/>
    <property type="evidence" value="ECO:0007669"/>
    <property type="project" value="TreeGrafter"/>
</dbReference>
<feature type="domain" description="EGF-like" evidence="7">
    <location>
        <begin position="11"/>
        <end position="51"/>
    </location>
</feature>
<keyword evidence="4" id="KW-1015">Disulfide bond</keyword>
<dbReference type="InterPro" id="IPR000742">
    <property type="entry name" value="EGF"/>
</dbReference>
<dbReference type="SUPFAM" id="SSF57196">
    <property type="entry name" value="EGF/Laminin"/>
    <property type="match status" value="1"/>
</dbReference>
<dbReference type="PANTHER" id="PTHR24042:SF5">
    <property type="entry name" value="EGF-LIKE CALCIUM-BINDING DOMAIN-CONTAINING PROTEIN"/>
    <property type="match status" value="1"/>
</dbReference>
<keyword evidence="1 6" id="KW-0245">EGF-like domain</keyword>
<dbReference type="PROSITE" id="PS00010">
    <property type="entry name" value="ASX_HYDROXYL"/>
    <property type="match status" value="1"/>
</dbReference>
<evidence type="ECO:0000256" key="6">
    <source>
        <dbReference type="PROSITE-ProRule" id="PRU00076"/>
    </source>
</evidence>
<accession>A0AAU9X2M7</accession>
<evidence type="ECO:0000256" key="1">
    <source>
        <dbReference type="ARBA" id="ARBA00022536"/>
    </source>
</evidence>
<gene>
    <name evidence="8" type="ORF">PMEA_00016015</name>
</gene>
<dbReference type="Gene3D" id="2.10.25.10">
    <property type="entry name" value="Laminin"/>
    <property type="match status" value="1"/>
</dbReference>
<sequence>MFCDMNLGTGDIDECKSDILLCDVNVNCSNTYGSYKCTCKEGYNGTGHVCTGMMNLLRFNLCLRLVTGILSVESETFLGCFPILYFLKAFLPK</sequence>
<dbReference type="PANTHER" id="PTHR24042">
    <property type="entry name" value="NEL HOMOLOG"/>
    <property type="match status" value="1"/>
</dbReference>
<keyword evidence="2" id="KW-0732">Signal</keyword>
<dbReference type="PROSITE" id="PS50026">
    <property type="entry name" value="EGF_3"/>
    <property type="match status" value="1"/>
</dbReference>
<evidence type="ECO:0000256" key="3">
    <source>
        <dbReference type="ARBA" id="ARBA00022737"/>
    </source>
</evidence>
<dbReference type="InterPro" id="IPR000152">
    <property type="entry name" value="EGF-type_Asp/Asn_hydroxyl_site"/>
</dbReference>
<dbReference type="FunFam" id="2.10.25.10:FF:000038">
    <property type="entry name" value="Fibrillin 2"/>
    <property type="match status" value="1"/>
</dbReference>
<comment type="caution">
    <text evidence="6">Lacks conserved residue(s) required for the propagation of feature annotation.</text>
</comment>
<evidence type="ECO:0000256" key="4">
    <source>
        <dbReference type="ARBA" id="ARBA00023157"/>
    </source>
</evidence>
<reference evidence="8 9" key="1">
    <citation type="submission" date="2022-05" db="EMBL/GenBank/DDBJ databases">
        <authorList>
            <consortium name="Genoscope - CEA"/>
            <person name="William W."/>
        </authorList>
    </citation>
    <scope>NUCLEOTIDE SEQUENCE [LARGE SCALE GENOMIC DNA]</scope>
</reference>
<dbReference type="GO" id="GO:0005509">
    <property type="term" value="F:calcium ion binding"/>
    <property type="evidence" value="ECO:0007669"/>
    <property type="project" value="InterPro"/>
</dbReference>
<evidence type="ECO:0000313" key="9">
    <source>
        <dbReference type="Proteomes" id="UP001159428"/>
    </source>
</evidence>
<dbReference type="InterPro" id="IPR049883">
    <property type="entry name" value="NOTCH1_EGF-like"/>
</dbReference>
<keyword evidence="3" id="KW-0677">Repeat</keyword>
<keyword evidence="5" id="KW-0325">Glycoprotein</keyword>
<evidence type="ECO:0000259" key="7">
    <source>
        <dbReference type="PROSITE" id="PS50026"/>
    </source>
</evidence>
<dbReference type="SMART" id="SM00179">
    <property type="entry name" value="EGF_CA"/>
    <property type="match status" value="1"/>
</dbReference>
<dbReference type="InterPro" id="IPR001881">
    <property type="entry name" value="EGF-like_Ca-bd_dom"/>
</dbReference>
<dbReference type="InterPro" id="IPR018097">
    <property type="entry name" value="EGF_Ca-bd_CS"/>
</dbReference>
<dbReference type="AlphaFoldDB" id="A0AAU9X2M7"/>
<dbReference type="PROSITE" id="PS01186">
    <property type="entry name" value="EGF_2"/>
    <property type="match status" value="1"/>
</dbReference>
<evidence type="ECO:0000313" key="8">
    <source>
        <dbReference type="EMBL" id="CAH3135080.1"/>
    </source>
</evidence>
<evidence type="ECO:0000256" key="5">
    <source>
        <dbReference type="ARBA" id="ARBA00023180"/>
    </source>
</evidence>
<name>A0AAU9X2M7_9CNID</name>
<organism evidence="8 9">
    <name type="scientific">Pocillopora meandrina</name>
    <dbReference type="NCBI Taxonomy" id="46732"/>
    <lineage>
        <taxon>Eukaryota</taxon>
        <taxon>Metazoa</taxon>
        <taxon>Cnidaria</taxon>
        <taxon>Anthozoa</taxon>
        <taxon>Hexacorallia</taxon>
        <taxon>Scleractinia</taxon>
        <taxon>Astrocoeniina</taxon>
        <taxon>Pocilloporidae</taxon>
        <taxon>Pocillopora</taxon>
    </lineage>
</organism>